<accession>A0A0K0Y592</accession>
<sequence>MFMRFATLATAITFAMPAVAQQSETNELFDLLMLPDIISIMREEGVSYGDTIGQDLFAGAPTAEWAATVERIYDYEVMEGMVRADFGASLEGEDLTPILDFFGSEQGQMIIGLEVSARRALLDDAVEDAAKDAAVIGLADENPRMMQVVEFVDINNLIETNVEGALNSNLAFYAGLVDGGAFDGALTEDQILTDVWSQEPEIRLSTTEWINSFLFMAYQPLDDADLEAYIAFSQTEAGGVINRTMFDSFDRLFTGISRSLGRAAANEMTMQEL</sequence>
<evidence type="ECO:0000313" key="2">
    <source>
        <dbReference type="Proteomes" id="UP000067444"/>
    </source>
</evidence>
<dbReference type="PATRIC" id="fig|1458307.3.peg.1580"/>
<organism evidence="1 2">
    <name type="scientific">Octadecabacter temperatus</name>
    <dbReference type="NCBI Taxonomy" id="1458307"/>
    <lineage>
        <taxon>Bacteria</taxon>
        <taxon>Pseudomonadati</taxon>
        <taxon>Pseudomonadota</taxon>
        <taxon>Alphaproteobacteria</taxon>
        <taxon>Rhodobacterales</taxon>
        <taxon>Roseobacteraceae</taxon>
        <taxon>Octadecabacter</taxon>
    </lineage>
</organism>
<gene>
    <name evidence="1" type="ORF">OSB_15640</name>
</gene>
<dbReference type="STRING" id="1458307.OSB_15640"/>
<evidence type="ECO:0000313" key="1">
    <source>
        <dbReference type="EMBL" id="AKS46115.1"/>
    </source>
</evidence>
<protein>
    <submittedName>
        <fullName evidence="1">Uncharacterized protein</fullName>
    </submittedName>
</protein>
<dbReference type="KEGG" id="otm:OSB_15640"/>
<dbReference type="EMBL" id="CP012160">
    <property type="protein sequence ID" value="AKS46115.1"/>
    <property type="molecule type" value="Genomic_DNA"/>
</dbReference>
<keyword evidence="2" id="KW-1185">Reference proteome</keyword>
<name>A0A0K0Y592_9RHOB</name>
<reference evidence="1 2" key="1">
    <citation type="journal article" date="2015" name="Genome Announc.">
        <title>Closed Genome Sequence of Octadecabacter temperatus SB1, the First Mesophilic Species of the Genus Octadecabacter.</title>
        <authorList>
            <person name="Voget S."/>
            <person name="Billerbeck S."/>
            <person name="Simon M."/>
            <person name="Daniel R."/>
        </authorList>
    </citation>
    <scope>NUCLEOTIDE SEQUENCE [LARGE SCALE GENOMIC DNA]</scope>
    <source>
        <strain evidence="1 2">SB1</strain>
    </source>
</reference>
<proteinExistence type="predicted"/>
<dbReference type="RefSeq" id="WP_049834439.1">
    <property type="nucleotide sequence ID" value="NZ_CP012160.1"/>
</dbReference>
<dbReference type="OrthoDB" id="7841298at2"/>
<dbReference type="Proteomes" id="UP000067444">
    <property type="component" value="Chromosome"/>
</dbReference>
<dbReference type="AlphaFoldDB" id="A0A0K0Y592"/>